<dbReference type="Pfam" id="PF05592">
    <property type="entry name" value="Bac_rhamnosid"/>
    <property type="match status" value="1"/>
</dbReference>
<dbReference type="RefSeq" id="WP_064512908.1">
    <property type="nucleotide sequence ID" value="NZ_LXEP01000008.1"/>
</dbReference>
<dbReference type="Pfam" id="PF08531">
    <property type="entry name" value="Bac_rhamnosid_N"/>
    <property type="match status" value="1"/>
</dbReference>
<evidence type="ECO:0000256" key="1">
    <source>
        <dbReference type="ARBA" id="ARBA00001445"/>
    </source>
</evidence>
<organism evidence="8 9">
    <name type="scientific">Buttiauxella gaviniae ATCC 51604</name>
    <dbReference type="NCBI Taxonomy" id="1354253"/>
    <lineage>
        <taxon>Bacteria</taxon>
        <taxon>Pseudomonadati</taxon>
        <taxon>Pseudomonadota</taxon>
        <taxon>Gammaproteobacteria</taxon>
        <taxon>Enterobacterales</taxon>
        <taxon>Enterobacteriaceae</taxon>
        <taxon>Buttiauxella</taxon>
    </lineage>
</organism>
<dbReference type="InterPro" id="IPR013737">
    <property type="entry name" value="Bac_rhamnosid_N"/>
</dbReference>
<comment type="catalytic activity">
    <reaction evidence="1">
        <text>Hydrolysis of terminal non-reducing alpha-L-rhamnose residues in alpha-L-rhamnosides.</text>
        <dbReference type="EC" id="3.2.1.40"/>
    </reaction>
</comment>
<keyword evidence="8" id="KW-0326">Glycosidase</keyword>
<dbReference type="Gene3D" id="2.60.40.10">
    <property type="entry name" value="Immunoglobulins"/>
    <property type="match status" value="1"/>
</dbReference>
<evidence type="ECO:0000259" key="7">
    <source>
        <dbReference type="Pfam" id="PF17390"/>
    </source>
</evidence>
<dbReference type="PATRIC" id="fig|1354253.4.peg.1099"/>
<dbReference type="AlphaFoldDB" id="A0A1B7I3N9"/>
<keyword evidence="3 8" id="KW-0378">Hydrolase</keyword>
<dbReference type="InterPro" id="IPR012341">
    <property type="entry name" value="6hp_glycosidase-like_sf"/>
</dbReference>
<dbReference type="Gene3D" id="1.50.10.10">
    <property type="match status" value="1"/>
</dbReference>
<dbReference type="Proteomes" id="UP000078504">
    <property type="component" value="Unassembled WGS sequence"/>
</dbReference>
<dbReference type="Gene3D" id="2.60.420.10">
    <property type="entry name" value="Maltose phosphorylase, domain 3"/>
    <property type="match status" value="1"/>
</dbReference>
<evidence type="ECO:0000256" key="3">
    <source>
        <dbReference type="ARBA" id="ARBA00022801"/>
    </source>
</evidence>
<dbReference type="Gene3D" id="2.60.120.260">
    <property type="entry name" value="Galactose-binding domain-like"/>
    <property type="match status" value="2"/>
</dbReference>
<dbReference type="InterPro" id="IPR035398">
    <property type="entry name" value="Bac_rhamnosid_C"/>
</dbReference>
<evidence type="ECO:0000313" key="9">
    <source>
        <dbReference type="Proteomes" id="UP000078504"/>
    </source>
</evidence>
<accession>A0A1B7I3N9</accession>
<dbReference type="PANTHER" id="PTHR33307">
    <property type="entry name" value="ALPHA-RHAMNOSIDASE (EUROFUNG)"/>
    <property type="match status" value="1"/>
</dbReference>
<dbReference type="EMBL" id="LXEP01000008">
    <property type="protein sequence ID" value="OAT22928.1"/>
    <property type="molecule type" value="Genomic_DNA"/>
</dbReference>
<protein>
    <recommendedName>
        <fullName evidence="2">alpha-L-rhamnosidase</fullName>
        <ecNumber evidence="2">3.2.1.40</ecNumber>
    </recommendedName>
</protein>
<sequence>MLSVKKVTLDYELSLSGIDAFPVIGWEIESNQRNVKQVCYQLQVSDDKYFDAVLFDSGVISSDASVNVNINEILLHPSTRYFVRVKIKDNHGEESLWSTAAEFITGLLDTPWSGDFISAETLADKDNSKVTLLRKTFSLNNDSAVVSAYLHVSALGVYRFYLNGGKVGNDELTPGWTSYHNHLLYQTYDLSEQLKPGENAIGAELGAGWYKGDMGFTRDRNYYGEQTALICQLVIHYEDGTRQIVVSDNSWRGEDSPIMFSEIYDGEICDASFEQEGWNKTGFDDAHWRPVSLVSYDKKVLTAQGACKVKKIATLEPTSIITTPQGDTVIDLGQNLSGWVEFKVNGNRGDKVILRHFETLDAQGNVYLDNLRSAKQRVEYVLKGGETEVYHPRFTWQGFRYVKVESYPGNVSPENFKAVVLHSDMTQTGHFNCSNEDLNQLHHNILWGLKGNFIDVPTDCPQRDERLGWTGDAQIFCRTASYLMHTRNFFAKWLRDLQHDQTPEGGVPHVIPDILTGHCANDINLAEGGTHSAAAWADAAVINPWTMYLMYGDTRVLENQYQSMKGWVDFMLTHSENLIWRYKLQFGDWVALDAKEGSYFGATPTDLVCTAYFAYSTQLFSQAAKALNRTEDFERYSTLHQQIVQRFQDEFFTPSGRLAARTQTAHILALYFNLVPESFRERTVNTLVELLREHDGHLVTGFVGTPYFCHALSQNGREQEAWELLLKDDFPSWLYQVKAGATTIWEHWDGMKPDGSMWSANMNSFNHYAYGAVGEWLYRSVAGIEADADEPGFKHVIIAPTIGGNVSWVDAAYDSVYGEIKVRWQVRQSRVGDIVTLDVKVPHNTHATLKLSGIGELLSARDMVFKLQENSGFAEVGSGDYKVEYLRA</sequence>
<evidence type="ECO:0000259" key="5">
    <source>
        <dbReference type="Pfam" id="PF08531"/>
    </source>
</evidence>
<evidence type="ECO:0000313" key="8">
    <source>
        <dbReference type="EMBL" id="OAT22928.1"/>
    </source>
</evidence>
<dbReference type="InterPro" id="IPR008902">
    <property type="entry name" value="Rhamnosid_concanavalin"/>
</dbReference>
<evidence type="ECO:0000259" key="4">
    <source>
        <dbReference type="Pfam" id="PF05592"/>
    </source>
</evidence>
<dbReference type="Pfam" id="PF25788">
    <property type="entry name" value="Ig_Rha78A_N"/>
    <property type="match status" value="1"/>
</dbReference>
<feature type="domain" description="Alpha-L-rhamnosidase six-hairpin glycosidase" evidence="6">
    <location>
        <begin position="427"/>
        <end position="781"/>
    </location>
</feature>
<dbReference type="EC" id="3.2.1.40" evidence="2"/>
<feature type="domain" description="Bacterial alpha-L-rhamnosidase N-terminal" evidence="5">
    <location>
        <begin position="144"/>
        <end position="310"/>
    </location>
</feature>
<dbReference type="Pfam" id="PF17389">
    <property type="entry name" value="Bac_rhamnosid6H"/>
    <property type="match status" value="1"/>
</dbReference>
<gene>
    <name evidence="8" type="ORF">M977_01078</name>
</gene>
<feature type="domain" description="Alpha-L-rhamnosidase concanavalin-like" evidence="4">
    <location>
        <begin position="322"/>
        <end position="422"/>
    </location>
</feature>
<dbReference type="GO" id="GO:0030596">
    <property type="term" value="F:alpha-L-rhamnosidase activity"/>
    <property type="evidence" value="ECO:0007669"/>
    <property type="project" value="UniProtKB-EC"/>
</dbReference>
<dbReference type="Pfam" id="PF17390">
    <property type="entry name" value="Bac_rhamnosid_C"/>
    <property type="match status" value="1"/>
</dbReference>
<reference evidence="8 9" key="1">
    <citation type="submission" date="2016-04" db="EMBL/GenBank/DDBJ databases">
        <title>ATOL: Assembling a taxonomically balanced genome-scale reconstruction of the evolutionary history of the Enterobacteriaceae.</title>
        <authorList>
            <person name="Plunkett G.III."/>
            <person name="Neeno-Eckwall E.C."/>
            <person name="Glasner J.D."/>
            <person name="Perna N.T."/>
        </authorList>
    </citation>
    <scope>NUCLEOTIDE SEQUENCE [LARGE SCALE GENOMIC DNA]</scope>
    <source>
        <strain evidence="8 9">ATCC 51604</strain>
    </source>
</reference>
<dbReference type="PIRSF" id="PIRSF010631">
    <property type="entry name" value="A-rhamnsds"/>
    <property type="match status" value="1"/>
</dbReference>
<evidence type="ECO:0000259" key="6">
    <source>
        <dbReference type="Pfam" id="PF17389"/>
    </source>
</evidence>
<feature type="domain" description="Alpha-L-rhamnosidase C-terminal" evidence="7">
    <location>
        <begin position="783"/>
        <end position="853"/>
    </location>
</feature>
<dbReference type="InterPro" id="IPR013783">
    <property type="entry name" value="Ig-like_fold"/>
</dbReference>
<dbReference type="InterPro" id="IPR035396">
    <property type="entry name" value="Bac_rhamnosid6H"/>
</dbReference>
<dbReference type="GO" id="GO:0005975">
    <property type="term" value="P:carbohydrate metabolic process"/>
    <property type="evidence" value="ECO:0007669"/>
    <property type="project" value="InterPro"/>
</dbReference>
<dbReference type="InterPro" id="IPR008928">
    <property type="entry name" value="6-hairpin_glycosidase_sf"/>
</dbReference>
<comment type="caution">
    <text evidence="8">The sequence shown here is derived from an EMBL/GenBank/DDBJ whole genome shotgun (WGS) entry which is preliminary data.</text>
</comment>
<dbReference type="SUPFAM" id="SSF48208">
    <property type="entry name" value="Six-hairpin glycosidases"/>
    <property type="match status" value="1"/>
</dbReference>
<proteinExistence type="predicted"/>
<evidence type="ECO:0000256" key="2">
    <source>
        <dbReference type="ARBA" id="ARBA00012652"/>
    </source>
</evidence>
<dbReference type="PANTHER" id="PTHR33307:SF6">
    <property type="entry name" value="ALPHA-RHAMNOSIDASE (EUROFUNG)-RELATED"/>
    <property type="match status" value="1"/>
</dbReference>
<dbReference type="InterPro" id="IPR016007">
    <property type="entry name" value="Alpha_rhamnosid"/>
</dbReference>
<name>A0A1B7I3N9_9ENTR</name>